<name>A0ABQ8A643_BRANA</name>
<organism evidence="2 3">
    <name type="scientific">Brassica napus</name>
    <name type="common">Rape</name>
    <dbReference type="NCBI Taxonomy" id="3708"/>
    <lineage>
        <taxon>Eukaryota</taxon>
        <taxon>Viridiplantae</taxon>
        <taxon>Streptophyta</taxon>
        <taxon>Embryophyta</taxon>
        <taxon>Tracheophyta</taxon>
        <taxon>Spermatophyta</taxon>
        <taxon>Magnoliopsida</taxon>
        <taxon>eudicotyledons</taxon>
        <taxon>Gunneridae</taxon>
        <taxon>Pentapetalae</taxon>
        <taxon>rosids</taxon>
        <taxon>malvids</taxon>
        <taxon>Brassicales</taxon>
        <taxon>Brassicaceae</taxon>
        <taxon>Brassiceae</taxon>
        <taxon>Brassica</taxon>
    </lineage>
</organism>
<sequence length="196" mass="21429">MAYKVKMKNPQIGSADLTIEGFERFRFSLGDGQNTRVLTKGLCVDWSDEGCMKVDEDKCDLSIVIPPLGQLNSILWQASVPLGISRLLSLLLYYLTLSFAGLLPMSSLVSFVSGISVLVIQDGCFFNLTFSSDMVSLSFSSSSSSSRIRSSEVFFSKVTFSSFEANHSTLKPACVTSDNSWEALLNSSSVRSLRGK</sequence>
<evidence type="ECO:0000313" key="2">
    <source>
        <dbReference type="EMBL" id="KAH0887693.1"/>
    </source>
</evidence>
<comment type="caution">
    <text evidence="2">The sequence shown here is derived from an EMBL/GenBank/DDBJ whole genome shotgun (WGS) entry which is preliminary data.</text>
</comment>
<dbReference type="EMBL" id="JAGKQM010000013">
    <property type="protein sequence ID" value="KAH0887693.1"/>
    <property type="molecule type" value="Genomic_DNA"/>
</dbReference>
<feature type="transmembrane region" description="Helical" evidence="1">
    <location>
        <begin position="91"/>
        <end position="120"/>
    </location>
</feature>
<proteinExistence type="predicted"/>
<keyword evidence="1" id="KW-1133">Transmembrane helix</keyword>
<gene>
    <name evidence="2" type="ORF">HID58_050122</name>
</gene>
<keyword evidence="1" id="KW-0472">Membrane</keyword>
<accession>A0ABQ8A643</accession>
<keyword evidence="3" id="KW-1185">Reference proteome</keyword>
<dbReference type="Proteomes" id="UP000824890">
    <property type="component" value="Unassembled WGS sequence"/>
</dbReference>
<protein>
    <submittedName>
        <fullName evidence="2">Uncharacterized protein</fullName>
    </submittedName>
</protein>
<evidence type="ECO:0000256" key="1">
    <source>
        <dbReference type="SAM" id="Phobius"/>
    </source>
</evidence>
<keyword evidence="1" id="KW-0812">Transmembrane</keyword>
<evidence type="ECO:0000313" key="3">
    <source>
        <dbReference type="Proteomes" id="UP000824890"/>
    </source>
</evidence>
<reference evidence="2 3" key="1">
    <citation type="submission" date="2021-05" db="EMBL/GenBank/DDBJ databases">
        <title>Genome Assembly of Synthetic Allotetraploid Brassica napus Reveals Homoeologous Exchanges between Subgenomes.</title>
        <authorList>
            <person name="Davis J.T."/>
        </authorList>
    </citation>
    <scope>NUCLEOTIDE SEQUENCE [LARGE SCALE GENOMIC DNA]</scope>
    <source>
        <strain evidence="3">cv. Da-Ae</strain>
        <tissue evidence="2">Seedling</tissue>
    </source>
</reference>